<evidence type="ECO:0000256" key="2">
    <source>
        <dbReference type="ARBA" id="ARBA00022801"/>
    </source>
</evidence>
<accession>A0ABY7M3Q6</accession>
<sequence length="203" mass="22590">MTSVPCDYPGSLDHLLQPGLRLVFIGYNPAIYSAEAGHYYARPGNRFWVHLSQSGIAGRPVSPGDDRRLPAEAGIGFTDLCCRPTVRAEHLTAEEIRAGALRLHRELRQFQPAIVCFSGRGIYQHFARHALGLSPRELARRPYGEQPERIGATIPWVIPSSSGLASRWHRERLEWLHRLREALDALGLPAPRAPSPLADPAPR</sequence>
<keyword evidence="6" id="KW-1185">Reference proteome</keyword>
<dbReference type="SMART" id="SM00987">
    <property type="entry name" value="UreE_C"/>
    <property type="match status" value="1"/>
</dbReference>
<organism evidence="5 6">
    <name type="scientific">Tepidiforma flava</name>
    <dbReference type="NCBI Taxonomy" id="3004094"/>
    <lineage>
        <taxon>Bacteria</taxon>
        <taxon>Bacillati</taxon>
        <taxon>Chloroflexota</taxon>
        <taxon>Tepidiformia</taxon>
        <taxon>Tepidiformales</taxon>
        <taxon>Tepidiformaceae</taxon>
        <taxon>Tepidiforma</taxon>
    </lineage>
</organism>
<evidence type="ECO:0000313" key="5">
    <source>
        <dbReference type="EMBL" id="WBL35199.1"/>
    </source>
</evidence>
<dbReference type="SMART" id="SM00986">
    <property type="entry name" value="UDG"/>
    <property type="match status" value="1"/>
</dbReference>
<dbReference type="Pfam" id="PF03167">
    <property type="entry name" value="UDG"/>
    <property type="match status" value="1"/>
</dbReference>
<dbReference type="EMBL" id="CP115149">
    <property type="protein sequence ID" value="WBL35199.1"/>
    <property type="molecule type" value="Genomic_DNA"/>
</dbReference>
<dbReference type="InterPro" id="IPR015637">
    <property type="entry name" value="MUG/TDG"/>
</dbReference>
<protein>
    <submittedName>
        <fullName evidence="5">Mismatch-specific DNA-glycosylase</fullName>
    </submittedName>
</protein>
<dbReference type="SUPFAM" id="SSF52141">
    <property type="entry name" value="Uracil-DNA glycosylase-like"/>
    <property type="match status" value="1"/>
</dbReference>
<dbReference type="RefSeq" id="WP_270055727.1">
    <property type="nucleotide sequence ID" value="NZ_CP115149.1"/>
</dbReference>
<dbReference type="Gene3D" id="3.40.470.10">
    <property type="entry name" value="Uracil-DNA glycosylase-like domain"/>
    <property type="match status" value="1"/>
</dbReference>
<evidence type="ECO:0000256" key="1">
    <source>
        <dbReference type="ARBA" id="ARBA00022763"/>
    </source>
</evidence>
<dbReference type="InterPro" id="IPR005122">
    <property type="entry name" value="Uracil-DNA_glycosylase-like"/>
</dbReference>
<evidence type="ECO:0000259" key="4">
    <source>
        <dbReference type="SMART" id="SM00986"/>
    </source>
</evidence>
<proteinExistence type="predicted"/>
<keyword evidence="2" id="KW-0378">Hydrolase</keyword>
<gene>
    <name evidence="5" type="ORF">O0235_10400</name>
</gene>
<dbReference type="CDD" id="cd10028">
    <property type="entry name" value="UDG-F2_TDG_MUG"/>
    <property type="match status" value="1"/>
</dbReference>
<evidence type="ECO:0000256" key="3">
    <source>
        <dbReference type="ARBA" id="ARBA00023204"/>
    </source>
</evidence>
<keyword evidence="1" id="KW-0227">DNA damage</keyword>
<dbReference type="PANTHER" id="PTHR12159:SF9">
    <property type="entry name" value="G_T MISMATCH-SPECIFIC THYMINE DNA GLYCOSYLASE"/>
    <property type="match status" value="1"/>
</dbReference>
<dbReference type="Proteomes" id="UP001212803">
    <property type="component" value="Chromosome"/>
</dbReference>
<evidence type="ECO:0000313" key="6">
    <source>
        <dbReference type="Proteomes" id="UP001212803"/>
    </source>
</evidence>
<reference evidence="5 6" key="1">
    <citation type="journal article" date="2023" name="ISME J.">
        <title>Thermophilic Dehalococcoidia with unusual traits shed light on an unexpected past.</title>
        <authorList>
            <person name="Palmer M."/>
            <person name="Covington J.K."/>
            <person name="Zhou E.M."/>
            <person name="Thomas S.C."/>
            <person name="Habib N."/>
            <person name="Seymour C.O."/>
            <person name="Lai D."/>
            <person name="Johnston J."/>
            <person name="Hashimi A."/>
            <person name="Jiao J.Y."/>
            <person name="Muok A.R."/>
            <person name="Liu L."/>
            <person name="Xian W.D."/>
            <person name="Zhi X.Y."/>
            <person name="Li M.M."/>
            <person name="Silva L.P."/>
            <person name="Bowen B.P."/>
            <person name="Louie K."/>
            <person name="Briegel A."/>
            <person name="Pett-Ridge J."/>
            <person name="Weber P.K."/>
            <person name="Tocheva E.I."/>
            <person name="Woyke T."/>
            <person name="Northen T.R."/>
            <person name="Mayali X."/>
            <person name="Li W.J."/>
            <person name="Hedlund B.P."/>
        </authorList>
    </citation>
    <scope>NUCLEOTIDE SEQUENCE [LARGE SCALE GENOMIC DNA]</scope>
    <source>
        <strain evidence="5 6">YIM 72310</strain>
    </source>
</reference>
<dbReference type="InterPro" id="IPR036895">
    <property type="entry name" value="Uracil-DNA_glycosylase-like_sf"/>
</dbReference>
<name>A0ABY7M3Q6_9CHLR</name>
<feature type="domain" description="Uracil-DNA glycosylase-like" evidence="4">
    <location>
        <begin position="13"/>
        <end position="180"/>
    </location>
</feature>
<dbReference type="PANTHER" id="PTHR12159">
    <property type="entry name" value="G/T AND G/U MISMATCH-SPECIFIC DNA GLYCOSYLASE"/>
    <property type="match status" value="1"/>
</dbReference>
<keyword evidence="3" id="KW-0234">DNA repair</keyword>